<evidence type="ECO:0000313" key="2">
    <source>
        <dbReference type="EMBL" id="PON29515.1"/>
    </source>
</evidence>
<feature type="region of interest" description="Disordered" evidence="1">
    <location>
        <begin position="134"/>
        <end position="192"/>
    </location>
</feature>
<dbReference type="RefSeq" id="XP_024406449.1">
    <property type="nucleotide sequence ID" value="XM_024548838.1"/>
</dbReference>
<dbReference type="EMBL" id="JPDN02000004">
    <property type="protein sequence ID" value="PON29515.1"/>
    <property type="molecule type" value="Genomic_DNA"/>
</dbReference>
<sequence>MLLAASPSVRGFFWDVDGLCTAALWCAQIAWRRRTLDPVASQDPPAVLLLTVEGKCQSWDARLVTAGCMDWTDWMALSIRTCTSMLELVDVVPGAGAGAGAAVAASAQLLLTANRQAAVMNAIMALIHHIEGAQGQPVARRRPKQRLSHRTEHAWSGRRLRPHATRPVQAPTATPRLAGRRQDAGRRAKLCS</sequence>
<keyword evidence="3" id="KW-1185">Reference proteome</keyword>
<dbReference type="GeneID" id="29985991"/>
<organism evidence="2 3">
    <name type="scientific">Trichoderma gamsii</name>
    <dbReference type="NCBI Taxonomy" id="398673"/>
    <lineage>
        <taxon>Eukaryota</taxon>
        <taxon>Fungi</taxon>
        <taxon>Dikarya</taxon>
        <taxon>Ascomycota</taxon>
        <taxon>Pezizomycotina</taxon>
        <taxon>Sordariomycetes</taxon>
        <taxon>Hypocreomycetidae</taxon>
        <taxon>Hypocreales</taxon>
        <taxon>Hypocreaceae</taxon>
        <taxon>Trichoderma</taxon>
    </lineage>
</organism>
<reference evidence="2 3" key="1">
    <citation type="journal article" date="2016" name="Genome Announc.">
        <title>Draft Whole-Genome Sequence of Trichoderma gamsii T6085, a Promising Biocontrol Agent of Fusarium Head Blight on Wheat.</title>
        <authorList>
            <person name="Baroncelli R."/>
            <person name="Zapparata A."/>
            <person name="Piaggeschi G."/>
            <person name="Sarrocco S."/>
            <person name="Vannacci G."/>
        </authorList>
    </citation>
    <scope>NUCLEOTIDE SEQUENCE [LARGE SCALE GENOMIC DNA]</scope>
    <source>
        <strain evidence="2 3">T6085</strain>
    </source>
</reference>
<name>A0A2P4ZYZ2_9HYPO</name>
<dbReference type="Proteomes" id="UP000054821">
    <property type="component" value="Unassembled WGS sequence"/>
</dbReference>
<protein>
    <submittedName>
        <fullName evidence="2">Uncharacterized protein</fullName>
    </submittedName>
</protein>
<evidence type="ECO:0000313" key="3">
    <source>
        <dbReference type="Proteomes" id="UP000054821"/>
    </source>
</evidence>
<dbReference type="AlphaFoldDB" id="A0A2P4ZYZ2"/>
<evidence type="ECO:0000256" key="1">
    <source>
        <dbReference type="SAM" id="MobiDB-lite"/>
    </source>
</evidence>
<gene>
    <name evidence="2" type="ORF">TGAM01_v201764</name>
</gene>
<feature type="compositionally biased region" description="Basic residues" evidence="1">
    <location>
        <begin position="139"/>
        <end position="148"/>
    </location>
</feature>
<proteinExistence type="predicted"/>
<accession>A0A2P4ZYZ2</accession>
<comment type="caution">
    <text evidence="2">The sequence shown here is derived from an EMBL/GenBank/DDBJ whole genome shotgun (WGS) entry which is preliminary data.</text>
</comment>